<dbReference type="InterPro" id="IPR043145">
    <property type="entry name" value="Znf_ZZ_sf"/>
</dbReference>
<feature type="domain" description="ZZ-type" evidence="14">
    <location>
        <begin position="268"/>
        <end position="323"/>
    </location>
</feature>
<keyword evidence="19" id="KW-1185">Reference proteome</keyword>
<keyword evidence="4 11" id="KW-0863">Zinc-finger</keyword>
<dbReference type="Pfam" id="PF22941">
    <property type="entry name" value="TADA2A-like_3rd"/>
    <property type="match status" value="1"/>
</dbReference>
<dbReference type="InterPro" id="IPR000433">
    <property type="entry name" value="Znf_ZZ"/>
</dbReference>
<feature type="domain" description="SANT" evidence="16">
    <location>
        <begin position="329"/>
        <end position="382"/>
    </location>
</feature>
<feature type="region of interest" description="Disordered" evidence="12">
    <location>
        <begin position="219"/>
        <end position="241"/>
    </location>
</feature>
<evidence type="ECO:0000256" key="5">
    <source>
        <dbReference type="ARBA" id="ARBA00022833"/>
    </source>
</evidence>
<evidence type="ECO:0000256" key="10">
    <source>
        <dbReference type="ARBA" id="ARBA00069350"/>
    </source>
</evidence>
<dbReference type="Pfam" id="PF25299">
    <property type="entry name" value="ZZ_ADA2"/>
    <property type="match status" value="1"/>
</dbReference>
<dbReference type="CDD" id="cd00167">
    <property type="entry name" value="SANT"/>
    <property type="match status" value="1"/>
</dbReference>
<dbReference type="InterPro" id="IPR009057">
    <property type="entry name" value="Homeodomain-like_sf"/>
</dbReference>
<dbReference type="GO" id="GO:0006357">
    <property type="term" value="P:regulation of transcription by RNA polymerase II"/>
    <property type="evidence" value="ECO:0007669"/>
    <property type="project" value="TreeGrafter"/>
</dbReference>
<dbReference type="InterPro" id="IPR017930">
    <property type="entry name" value="Myb_dom"/>
</dbReference>
<proteinExistence type="predicted"/>
<evidence type="ECO:0000256" key="1">
    <source>
        <dbReference type="ARBA" id="ARBA00004123"/>
    </source>
</evidence>
<dbReference type="GO" id="GO:0008270">
    <property type="term" value="F:zinc ion binding"/>
    <property type="evidence" value="ECO:0007669"/>
    <property type="project" value="UniProtKB-KW"/>
</dbReference>
<dbReference type="Pfam" id="PF24533">
    <property type="entry name" value="Tri-helical_Ada2b_C"/>
    <property type="match status" value="1"/>
</dbReference>
<feature type="region of interest" description="Disordered" evidence="12">
    <location>
        <begin position="569"/>
        <end position="599"/>
    </location>
</feature>
<feature type="compositionally biased region" description="Basic and acidic residues" evidence="12">
    <location>
        <begin position="221"/>
        <end position="234"/>
    </location>
</feature>
<dbReference type="PROSITE" id="PS50135">
    <property type="entry name" value="ZF_ZZ_2"/>
    <property type="match status" value="1"/>
</dbReference>
<dbReference type="InterPro" id="IPR056267">
    <property type="entry name" value="Ada2b_C"/>
</dbReference>
<dbReference type="CDD" id="cd02335">
    <property type="entry name" value="ZZ_ADA2"/>
    <property type="match status" value="1"/>
</dbReference>
<evidence type="ECO:0000256" key="6">
    <source>
        <dbReference type="ARBA" id="ARBA00023015"/>
    </source>
</evidence>
<keyword evidence="5" id="KW-0862">Zinc</keyword>
<sequence length="684" mass="75265">MLSFTFFKSGPPFWLSGVESPLSPFLPSGVESPLSPCLPSGVEGPGSPFLPSGVEGPGFPFLPSGVESPGSPCLPSGVEGPGSPFLPSGVEGPGSPFLPSGVEGPGSPFLPSGVEGPGSPFLPSGVEGPGSPFLPSGVEGPGSPFLPSGVEVLGSPFLPWVSGEPVTGKDMITQLDSSTVWLCFPAVSMDTAFGVEGGPTGNGFLSDWSHAHVTLPTIQSERSRSARANSERAGRAHARRRQLEEPEVVGGACPLSPTNSSAANMADLGKKYCVYCLADVTSLRLRCTECQDIELCTDCFSAGAEIGNHRRWHGYQLVDGGRFALWGPEAEGGWTSREEQLLLDAIEQFGFGNWEDMAAHVGANRTPQEVMEHYVSMYIHGNLGKACIPDNIPNRVTDHTCPTGGPLSPSLTTPLPPLDITVAEQQQLGYMPLRDDYEIEYDQDAETLISGLSVNYDDDDVEVELKESYVHMYVRKLKERQRRKNIARDYNLVPTFLGKDKKDKDKPVKRKISKEEKELRLKLRSLFQFMSNKEIEDFFENMHKERMLRAKIRELQRYRRNGITKMEESAEYEAARHKREKRKENKNTTSSKRGREEGKEGEFAAIENLAGFELLSDREKVLCSSLNLSPTRYLTVKTIIIKDHLQKRQGIPSKIRLPSYLDKVLKKRILNFLTESGWISRDAS</sequence>
<dbReference type="SUPFAM" id="SSF57850">
    <property type="entry name" value="RING/U-box"/>
    <property type="match status" value="1"/>
</dbReference>
<dbReference type="PROSITE" id="PS50934">
    <property type="entry name" value="SWIRM"/>
    <property type="match status" value="1"/>
</dbReference>
<dbReference type="GO" id="GO:0005634">
    <property type="term" value="C:nucleus"/>
    <property type="evidence" value="ECO:0007669"/>
    <property type="project" value="UniProtKB-SubCell"/>
</dbReference>
<dbReference type="GO" id="GO:0006338">
    <property type="term" value="P:chromatin remodeling"/>
    <property type="evidence" value="ECO:0007669"/>
    <property type="project" value="TreeGrafter"/>
</dbReference>
<evidence type="ECO:0000259" key="17">
    <source>
        <dbReference type="PROSITE" id="PS51294"/>
    </source>
</evidence>
<reference evidence="18" key="1">
    <citation type="submission" date="2022-03" db="EMBL/GenBank/DDBJ databases">
        <authorList>
            <person name="Alioto T."/>
            <person name="Alioto T."/>
            <person name="Gomez Garrido J."/>
        </authorList>
    </citation>
    <scope>NUCLEOTIDE SEQUENCE</scope>
</reference>
<organism evidence="18 19">
    <name type="scientific">Pelobates cultripes</name>
    <name type="common">Western spadefoot toad</name>
    <dbReference type="NCBI Taxonomy" id="61616"/>
    <lineage>
        <taxon>Eukaryota</taxon>
        <taxon>Metazoa</taxon>
        <taxon>Chordata</taxon>
        <taxon>Craniata</taxon>
        <taxon>Vertebrata</taxon>
        <taxon>Euteleostomi</taxon>
        <taxon>Amphibia</taxon>
        <taxon>Batrachia</taxon>
        <taxon>Anura</taxon>
        <taxon>Pelobatoidea</taxon>
        <taxon>Pelobatidae</taxon>
        <taxon>Pelobates</taxon>
    </lineage>
</organism>
<accession>A0AAD1SE24</accession>
<dbReference type="GO" id="GO:0003713">
    <property type="term" value="F:transcription coactivator activity"/>
    <property type="evidence" value="ECO:0007669"/>
    <property type="project" value="TreeGrafter"/>
</dbReference>
<evidence type="ECO:0000259" key="13">
    <source>
        <dbReference type="PROSITE" id="PS50090"/>
    </source>
</evidence>
<dbReference type="Gene3D" id="1.10.10.60">
    <property type="entry name" value="Homeodomain-like"/>
    <property type="match status" value="1"/>
</dbReference>
<dbReference type="InterPro" id="IPR017884">
    <property type="entry name" value="SANT_dom"/>
</dbReference>
<protein>
    <recommendedName>
        <fullName evidence="2">Transcriptional adapter 2-alpha</fullName>
    </recommendedName>
    <alternativeName>
        <fullName evidence="10">Transcriptional adapter 2-beta</fullName>
    </alternativeName>
    <alternativeName>
        <fullName evidence="9">Transcriptional adapter 2-like</fullName>
    </alternativeName>
</protein>
<comment type="subcellular location">
    <subcellularLocation>
        <location evidence="1">Nucleus</location>
    </subcellularLocation>
</comment>
<keyword evidence="3" id="KW-0479">Metal-binding</keyword>
<evidence type="ECO:0000256" key="3">
    <source>
        <dbReference type="ARBA" id="ARBA00022723"/>
    </source>
</evidence>
<dbReference type="SMART" id="SM00717">
    <property type="entry name" value="SANT"/>
    <property type="match status" value="1"/>
</dbReference>
<evidence type="ECO:0000259" key="15">
    <source>
        <dbReference type="PROSITE" id="PS50934"/>
    </source>
</evidence>
<evidence type="ECO:0000256" key="7">
    <source>
        <dbReference type="ARBA" id="ARBA00023163"/>
    </source>
</evidence>
<evidence type="ECO:0000256" key="2">
    <source>
        <dbReference type="ARBA" id="ARBA00020742"/>
    </source>
</evidence>
<evidence type="ECO:0000256" key="12">
    <source>
        <dbReference type="SAM" id="MobiDB-lite"/>
    </source>
</evidence>
<evidence type="ECO:0000313" key="18">
    <source>
        <dbReference type="EMBL" id="CAH2299756.1"/>
    </source>
</evidence>
<evidence type="ECO:0000256" key="9">
    <source>
        <dbReference type="ARBA" id="ARBA00032714"/>
    </source>
</evidence>
<dbReference type="PROSITE" id="PS51293">
    <property type="entry name" value="SANT"/>
    <property type="match status" value="1"/>
</dbReference>
<gene>
    <name evidence="18" type="ORF">PECUL_23A057881</name>
</gene>
<keyword evidence="8" id="KW-0539">Nucleus</keyword>
<dbReference type="Gene3D" id="3.30.60.90">
    <property type="match status" value="1"/>
</dbReference>
<dbReference type="InterPro" id="IPR041983">
    <property type="entry name" value="ADA2-like_ZZ"/>
</dbReference>
<evidence type="ECO:0000256" key="4">
    <source>
        <dbReference type="ARBA" id="ARBA00022771"/>
    </source>
</evidence>
<dbReference type="FunFam" id="1.10.10.10:FF:000185">
    <property type="entry name" value="Transcriptional adapter"/>
    <property type="match status" value="1"/>
</dbReference>
<evidence type="ECO:0000259" key="16">
    <source>
        <dbReference type="PROSITE" id="PS51293"/>
    </source>
</evidence>
<dbReference type="EMBL" id="OW240917">
    <property type="protein sequence ID" value="CAH2299756.1"/>
    <property type="molecule type" value="Genomic_DNA"/>
</dbReference>
<dbReference type="GO" id="GO:0003682">
    <property type="term" value="F:chromatin binding"/>
    <property type="evidence" value="ECO:0007669"/>
    <property type="project" value="TreeGrafter"/>
</dbReference>
<dbReference type="InterPro" id="IPR036388">
    <property type="entry name" value="WH-like_DNA-bd_sf"/>
</dbReference>
<dbReference type="PANTHER" id="PTHR12374:SF63">
    <property type="entry name" value="TRANSCRIPTIONAL ADAPTER 2-BETA"/>
    <property type="match status" value="1"/>
</dbReference>
<feature type="domain" description="Myb-like" evidence="13">
    <location>
        <begin position="331"/>
        <end position="378"/>
    </location>
</feature>
<evidence type="ECO:0000259" key="14">
    <source>
        <dbReference type="PROSITE" id="PS50135"/>
    </source>
</evidence>
<dbReference type="PROSITE" id="PS51294">
    <property type="entry name" value="HTH_MYB"/>
    <property type="match status" value="1"/>
</dbReference>
<name>A0AAD1SE24_PELCU</name>
<feature type="domain" description="SWIRM" evidence="15">
    <location>
        <begin position="595"/>
        <end position="684"/>
    </location>
</feature>
<dbReference type="Proteomes" id="UP001295444">
    <property type="component" value="Chromosome 06"/>
</dbReference>
<keyword evidence="7" id="KW-0804">Transcription</keyword>
<dbReference type="Gene3D" id="1.10.10.10">
    <property type="entry name" value="Winged helix-like DNA-binding domain superfamily/Winged helix DNA-binding domain"/>
    <property type="match status" value="1"/>
</dbReference>
<dbReference type="InterPro" id="IPR055141">
    <property type="entry name" value="TADA2A_B-like_dom"/>
</dbReference>
<evidence type="ECO:0000313" key="19">
    <source>
        <dbReference type="Proteomes" id="UP001295444"/>
    </source>
</evidence>
<dbReference type="FunFam" id="1.10.10.60:FF:000170">
    <property type="entry name" value="Transcriptional adapter"/>
    <property type="match status" value="1"/>
</dbReference>
<dbReference type="PROSITE" id="PS50090">
    <property type="entry name" value="MYB_LIKE"/>
    <property type="match status" value="1"/>
</dbReference>
<dbReference type="SUPFAM" id="SSF46689">
    <property type="entry name" value="Homeodomain-like"/>
    <property type="match status" value="2"/>
</dbReference>
<dbReference type="FunFam" id="3.30.60.90:FF:000011">
    <property type="entry name" value="Transcriptional adapter"/>
    <property type="match status" value="1"/>
</dbReference>
<dbReference type="InterPro" id="IPR001005">
    <property type="entry name" value="SANT/Myb"/>
</dbReference>
<evidence type="ECO:0000256" key="8">
    <source>
        <dbReference type="ARBA" id="ARBA00023242"/>
    </source>
</evidence>
<dbReference type="PANTHER" id="PTHR12374">
    <property type="entry name" value="TRANSCRIPTIONAL ADAPTOR 2 ADA2 -RELATED"/>
    <property type="match status" value="1"/>
</dbReference>
<keyword evidence="6" id="KW-0805">Transcription regulation</keyword>
<evidence type="ECO:0000256" key="11">
    <source>
        <dbReference type="PROSITE-ProRule" id="PRU00228"/>
    </source>
</evidence>
<dbReference type="GO" id="GO:0070461">
    <property type="term" value="C:SAGA-type complex"/>
    <property type="evidence" value="ECO:0007669"/>
    <property type="project" value="UniProtKB-ARBA"/>
</dbReference>
<dbReference type="AlphaFoldDB" id="A0AAD1SE24"/>
<dbReference type="PROSITE" id="PS01357">
    <property type="entry name" value="ZF_ZZ_1"/>
    <property type="match status" value="1"/>
</dbReference>
<dbReference type="InterPro" id="IPR007526">
    <property type="entry name" value="SWIRM"/>
</dbReference>
<feature type="domain" description="HTH myb-type" evidence="17">
    <location>
        <begin position="334"/>
        <end position="382"/>
    </location>
</feature>
<dbReference type="Pfam" id="PF00249">
    <property type="entry name" value="Myb_DNA-binding"/>
    <property type="match status" value="1"/>
</dbReference>